<dbReference type="InterPro" id="IPR050559">
    <property type="entry name" value="P-Pant_transferase_sf"/>
</dbReference>
<feature type="domain" description="4'-phosphopantetheinyl transferase N-terminal" evidence="5">
    <location>
        <begin position="28"/>
        <end position="103"/>
    </location>
</feature>
<dbReference type="InterPro" id="IPR037143">
    <property type="entry name" value="4-PPantetheinyl_Trfase_dom_sf"/>
</dbReference>
<organism evidence="6">
    <name type="scientific">Streptomyces sp. NBC_00093</name>
    <dbReference type="NCBI Taxonomy" id="2975649"/>
    <lineage>
        <taxon>Bacteria</taxon>
        <taxon>Bacillati</taxon>
        <taxon>Actinomycetota</taxon>
        <taxon>Actinomycetes</taxon>
        <taxon>Kitasatosporales</taxon>
        <taxon>Streptomycetaceae</taxon>
        <taxon>Streptomyces</taxon>
    </lineage>
</organism>
<evidence type="ECO:0000256" key="2">
    <source>
        <dbReference type="ARBA" id="ARBA00022679"/>
    </source>
</evidence>
<proteinExistence type="inferred from homology"/>
<dbReference type="Pfam" id="PF01648">
    <property type="entry name" value="ACPS"/>
    <property type="match status" value="1"/>
</dbReference>
<dbReference type="SUPFAM" id="SSF56214">
    <property type="entry name" value="4'-phosphopantetheinyl transferase"/>
    <property type="match status" value="2"/>
</dbReference>
<protein>
    <submittedName>
        <fullName evidence="6">4'-phosphopantetheinyl transferase superfamily protein</fullName>
    </submittedName>
</protein>
<evidence type="ECO:0000259" key="5">
    <source>
        <dbReference type="Pfam" id="PF22624"/>
    </source>
</evidence>
<feature type="region of interest" description="Disordered" evidence="3">
    <location>
        <begin position="67"/>
        <end position="87"/>
    </location>
</feature>
<keyword evidence="2 6" id="KW-0808">Transferase</keyword>
<dbReference type="GO" id="GO:0000287">
    <property type="term" value="F:magnesium ion binding"/>
    <property type="evidence" value="ECO:0007669"/>
    <property type="project" value="InterPro"/>
</dbReference>
<dbReference type="GO" id="GO:0008897">
    <property type="term" value="F:holo-[acyl-carrier-protein] synthase activity"/>
    <property type="evidence" value="ECO:0007669"/>
    <property type="project" value="InterPro"/>
</dbReference>
<evidence type="ECO:0000259" key="4">
    <source>
        <dbReference type="Pfam" id="PF01648"/>
    </source>
</evidence>
<dbReference type="InterPro" id="IPR008278">
    <property type="entry name" value="4-PPantetheinyl_Trfase_dom"/>
</dbReference>
<dbReference type="InterPro" id="IPR055066">
    <property type="entry name" value="AASDHPPT_N"/>
</dbReference>
<sequence length="236" mass="25740">MPNPDRHLWLLPDSAAESFIARTGGPALLDPAERERCERVIAPPEQQRRLAARLLARHALSARTGRPLNSWRFPTTSDGRPEPEPSTDHRLRFNLSHTDGLTACVVTDAGRACGVDAERSPARADAVAHLPRFFADRERTELATLPDTERPGHIAAYWVLKEAYLKALGTGLLRDLSTIAFTGLTGGRIRLYDTGEPQPAGEHWQFDLIHPSPGHVVAVAAENSAPGGLITTTLTD</sequence>
<dbReference type="GO" id="GO:0005829">
    <property type="term" value="C:cytosol"/>
    <property type="evidence" value="ECO:0007669"/>
    <property type="project" value="TreeGrafter"/>
</dbReference>
<dbReference type="PANTHER" id="PTHR12215">
    <property type="entry name" value="PHOSPHOPANTETHEINE TRANSFERASE"/>
    <property type="match status" value="1"/>
</dbReference>
<comment type="similarity">
    <text evidence="1">Belongs to the P-Pant transferase superfamily. Gsp/Sfp/HetI/AcpT family.</text>
</comment>
<dbReference type="GO" id="GO:0019878">
    <property type="term" value="P:lysine biosynthetic process via aminoadipic acid"/>
    <property type="evidence" value="ECO:0007669"/>
    <property type="project" value="TreeGrafter"/>
</dbReference>
<dbReference type="Gene3D" id="3.90.470.20">
    <property type="entry name" value="4'-phosphopantetheinyl transferase domain"/>
    <property type="match status" value="2"/>
</dbReference>
<reference evidence="6" key="1">
    <citation type="submission" date="2022-10" db="EMBL/GenBank/DDBJ databases">
        <title>The complete genomes of actinobacterial strains from the NBC collection.</title>
        <authorList>
            <person name="Joergensen T.S."/>
            <person name="Alvarez Arevalo M."/>
            <person name="Sterndorff E.B."/>
            <person name="Faurdal D."/>
            <person name="Vuksanovic O."/>
            <person name="Mourched A.-S."/>
            <person name="Charusanti P."/>
            <person name="Shaw S."/>
            <person name="Blin K."/>
            <person name="Weber T."/>
        </authorList>
    </citation>
    <scope>NUCLEOTIDE SEQUENCE</scope>
    <source>
        <strain evidence="6">NBC_00093</strain>
    </source>
</reference>
<name>A0AAU1ZS66_9ACTN</name>
<feature type="domain" description="4'-phosphopantetheinyl transferase" evidence="4">
    <location>
        <begin position="113"/>
        <end position="220"/>
    </location>
</feature>
<evidence type="ECO:0000256" key="3">
    <source>
        <dbReference type="SAM" id="MobiDB-lite"/>
    </source>
</evidence>
<evidence type="ECO:0000313" key="6">
    <source>
        <dbReference type="EMBL" id="WTT14414.1"/>
    </source>
</evidence>
<accession>A0AAU1ZS66</accession>
<dbReference type="EMBL" id="CP108222">
    <property type="protein sequence ID" value="WTT14414.1"/>
    <property type="molecule type" value="Genomic_DNA"/>
</dbReference>
<evidence type="ECO:0000256" key="1">
    <source>
        <dbReference type="ARBA" id="ARBA00010990"/>
    </source>
</evidence>
<dbReference type="Pfam" id="PF22624">
    <property type="entry name" value="AASDHPPT_N"/>
    <property type="match status" value="1"/>
</dbReference>
<dbReference type="AlphaFoldDB" id="A0AAU1ZS66"/>
<dbReference type="PANTHER" id="PTHR12215:SF15">
    <property type="entry name" value="4'-PHOSPHOPANTETHEINYL TRANSFERASE SUPERFAMILY-RELATED"/>
    <property type="match status" value="1"/>
</dbReference>
<gene>
    <name evidence="6" type="ORF">OHA22_02240</name>
</gene>